<comment type="caution">
    <text evidence="13">The sequence shown here is derived from an EMBL/GenBank/DDBJ whole genome shotgun (WGS) entry which is preliminary data.</text>
</comment>
<keyword evidence="14" id="KW-1185">Reference proteome</keyword>
<keyword evidence="8" id="KW-0949">S-adenosyl-L-methionine</keyword>
<evidence type="ECO:0000256" key="8">
    <source>
        <dbReference type="ARBA" id="ARBA00022691"/>
    </source>
</evidence>
<dbReference type="GO" id="GO:0032259">
    <property type="term" value="P:methylation"/>
    <property type="evidence" value="ECO:0007669"/>
    <property type="project" value="UniProtKB-KW"/>
</dbReference>
<evidence type="ECO:0000256" key="3">
    <source>
        <dbReference type="ARBA" id="ARBA00011890"/>
    </source>
</evidence>
<keyword evidence="7" id="KW-0808">Transferase</keyword>
<sequence>MTVEGPIRAAFAAVPRHLFIPSRVWPKTFGPPLDRESAPEAWADLVYQDASIVTQVDDSTGDGPGRPTSSSSKPSVMAAMLEAADVRKGDRILEVGAATGYNAAVLCELVGPSGAVTTIEVDPGLADAARANLAAAGYAARVVTGDGTEGCLDAAPFDAVIATCCVVRVPPDWVTQTRPGGVIVTPWAPGADLPGGLMARLVVSEERDRAEGRFTGGSAFMKLRGHRWSGGPPHDLNGTAEDVRTLDGDPQTMVMAEAGPQLALMVPAIRIGVRLVDGAQCVWVSAADGPSWARLYADGRVEQAGPRRLWDELADAYGDWQRYGRPGITEYGLTVGVDGTHRAWLRGPAGPAWRLPE</sequence>
<dbReference type="InterPro" id="IPR000682">
    <property type="entry name" value="PCMT"/>
</dbReference>
<dbReference type="Proteomes" id="UP001596540">
    <property type="component" value="Unassembled WGS sequence"/>
</dbReference>
<dbReference type="RefSeq" id="WP_379870853.1">
    <property type="nucleotide sequence ID" value="NZ_JBHTBH010000004.1"/>
</dbReference>
<evidence type="ECO:0000256" key="10">
    <source>
        <dbReference type="ARBA" id="ARBA00031323"/>
    </source>
</evidence>
<name>A0ABW2KGA5_9ACTN</name>
<keyword evidence="6 13" id="KW-0489">Methyltransferase</keyword>
<organism evidence="13 14">
    <name type="scientific">Marinactinospora rubrisoli</name>
    <dbReference type="NCBI Taxonomy" id="2715399"/>
    <lineage>
        <taxon>Bacteria</taxon>
        <taxon>Bacillati</taxon>
        <taxon>Actinomycetota</taxon>
        <taxon>Actinomycetes</taxon>
        <taxon>Streptosporangiales</taxon>
        <taxon>Nocardiopsidaceae</taxon>
        <taxon>Marinactinospora</taxon>
    </lineage>
</organism>
<dbReference type="Gene3D" id="3.40.50.150">
    <property type="entry name" value="Vaccinia Virus protein VP39"/>
    <property type="match status" value="1"/>
</dbReference>
<dbReference type="InterPro" id="IPR029063">
    <property type="entry name" value="SAM-dependent_MTases_sf"/>
</dbReference>
<dbReference type="EMBL" id="JBHTBH010000004">
    <property type="protein sequence ID" value="MFC7328204.1"/>
    <property type="molecule type" value="Genomic_DNA"/>
</dbReference>
<comment type="subcellular location">
    <subcellularLocation>
        <location evidence="1">Cytoplasm</location>
    </subcellularLocation>
</comment>
<keyword evidence="5" id="KW-0963">Cytoplasm</keyword>
<dbReference type="CDD" id="cd02440">
    <property type="entry name" value="AdoMet_MTases"/>
    <property type="match status" value="1"/>
</dbReference>
<comment type="similarity">
    <text evidence="2">Belongs to the methyltransferase superfamily. L-isoaspartyl/D-aspartyl protein methyltransferase family.</text>
</comment>
<dbReference type="PANTHER" id="PTHR11579">
    <property type="entry name" value="PROTEIN-L-ISOASPARTATE O-METHYLTRANSFERASE"/>
    <property type="match status" value="1"/>
</dbReference>
<evidence type="ECO:0000256" key="6">
    <source>
        <dbReference type="ARBA" id="ARBA00022603"/>
    </source>
</evidence>
<evidence type="ECO:0000256" key="11">
    <source>
        <dbReference type="ARBA" id="ARBA00031350"/>
    </source>
</evidence>
<dbReference type="EC" id="2.1.1.77" evidence="3"/>
<evidence type="ECO:0000256" key="12">
    <source>
        <dbReference type="SAM" id="MobiDB-lite"/>
    </source>
</evidence>
<protein>
    <recommendedName>
        <fullName evidence="4">Protein-L-isoaspartate O-methyltransferase</fullName>
        <ecNumber evidence="3">2.1.1.77</ecNumber>
    </recommendedName>
    <alternativeName>
        <fullName evidence="11">L-isoaspartyl protein carboxyl methyltransferase</fullName>
    </alternativeName>
    <alternativeName>
        <fullName evidence="9">Protein L-isoaspartyl methyltransferase</fullName>
    </alternativeName>
    <alternativeName>
        <fullName evidence="10">Protein-beta-aspartate methyltransferase</fullName>
    </alternativeName>
</protein>
<evidence type="ECO:0000313" key="14">
    <source>
        <dbReference type="Proteomes" id="UP001596540"/>
    </source>
</evidence>
<dbReference type="GO" id="GO:0008168">
    <property type="term" value="F:methyltransferase activity"/>
    <property type="evidence" value="ECO:0007669"/>
    <property type="project" value="UniProtKB-KW"/>
</dbReference>
<evidence type="ECO:0000256" key="4">
    <source>
        <dbReference type="ARBA" id="ARBA00013346"/>
    </source>
</evidence>
<gene>
    <name evidence="13" type="ORF">ACFQRF_10670</name>
</gene>
<dbReference type="Pfam" id="PF01135">
    <property type="entry name" value="PCMT"/>
    <property type="match status" value="1"/>
</dbReference>
<proteinExistence type="inferred from homology"/>
<evidence type="ECO:0000256" key="5">
    <source>
        <dbReference type="ARBA" id="ARBA00022490"/>
    </source>
</evidence>
<dbReference type="PANTHER" id="PTHR11579:SF0">
    <property type="entry name" value="PROTEIN-L-ISOASPARTATE(D-ASPARTATE) O-METHYLTRANSFERASE"/>
    <property type="match status" value="1"/>
</dbReference>
<reference evidence="14" key="1">
    <citation type="journal article" date="2019" name="Int. J. Syst. Evol. Microbiol.">
        <title>The Global Catalogue of Microorganisms (GCM) 10K type strain sequencing project: providing services to taxonomists for standard genome sequencing and annotation.</title>
        <authorList>
            <consortium name="The Broad Institute Genomics Platform"/>
            <consortium name="The Broad Institute Genome Sequencing Center for Infectious Disease"/>
            <person name="Wu L."/>
            <person name="Ma J."/>
        </authorList>
    </citation>
    <scope>NUCLEOTIDE SEQUENCE [LARGE SCALE GENOMIC DNA]</scope>
    <source>
        <strain evidence="14">CGMCC 4.7382</strain>
    </source>
</reference>
<evidence type="ECO:0000256" key="9">
    <source>
        <dbReference type="ARBA" id="ARBA00030757"/>
    </source>
</evidence>
<accession>A0ABW2KGA5</accession>
<evidence type="ECO:0000256" key="1">
    <source>
        <dbReference type="ARBA" id="ARBA00004496"/>
    </source>
</evidence>
<evidence type="ECO:0000313" key="13">
    <source>
        <dbReference type="EMBL" id="MFC7328204.1"/>
    </source>
</evidence>
<feature type="region of interest" description="Disordered" evidence="12">
    <location>
        <begin position="56"/>
        <end position="75"/>
    </location>
</feature>
<evidence type="ECO:0000256" key="2">
    <source>
        <dbReference type="ARBA" id="ARBA00005369"/>
    </source>
</evidence>
<evidence type="ECO:0000256" key="7">
    <source>
        <dbReference type="ARBA" id="ARBA00022679"/>
    </source>
</evidence>
<dbReference type="SUPFAM" id="SSF53335">
    <property type="entry name" value="S-adenosyl-L-methionine-dependent methyltransferases"/>
    <property type="match status" value="1"/>
</dbReference>